<gene>
    <name evidence="1" type="ORF">NPIL_263001</name>
</gene>
<reference evidence="1" key="1">
    <citation type="submission" date="2020-08" db="EMBL/GenBank/DDBJ databases">
        <title>Multicomponent nature underlies the extraordinary mechanical properties of spider dragline silk.</title>
        <authorList>
            <person name="Kono N."/>
            <person name="Nakamura H."/>
            <person name="Mori M."/>
            <person name="Yoshida Y."/>
            <person name="Ohtoshi R."/>
            <person name="Malay A.D."/>
            <person name="Moran D.A.P."/>
            <person name="Tomita M."/>
            <person name="Numata K."/>
            <person name="Arakawa K."/>
        </authorList>
    </citation>
    <scope>NUCLEOTIDE SEQUENCE</scope>
</reference>
<keyword evidence="2" id="KW-1185">Reference proteome</keyword>
<feature type="non-terminal residue" evidence="1">
    <location>
        <position position="1"/>
    </location>
</feature>
<proteinExistence type="predicted"/>
<comment type="caution">
    <text evidence="1">The sequence shown here is derived from an EMBL/GenBank/DDBJ whole genome shotgun (WGS) entry which is preliminary data.</text>
</comment>
<name>A0A8X6U1B7_NEPPI</name>
<sequence>GLRKAFSGYWRIPEKRAAGYSSGPGVKSQNNTDKSLEEMIVRSRDEHTQSGGLIDGTGGQCQINSFVNYSKASQPGIVGTIENV</sequence>
<dbReference type="EMBL" id="BMAW01071793">
    <property type="protein sequence ID" value="GFT79727.1"/>
    <property type="molecule type" value="Genomic_DNA"/>
</dbReference>
<accession>A0A8X6U1B7</accession>
<evidence type="ECO:0000313" key="2">
    <source>
        <dbReference type="Proteomes" id="UP000887013"/>
    </source>
</evidence>
<evidence type="ECO:0000313" key="1">
    <source>
        <dbReference type="EMBL" id="GFT79727.1"/>
    </source>
</evidence>
<protein>
    <submittedName>
        <fullName evidence="1">Uncharacterized protein</fullName>
    </submittedName>
</protein>
<dbReference type="AlphaFoldDB" id="A0A8X6U1B7"/>
<organism evidence="1 2">
    <name type="scientific">Nephila pilipes</name>
    <name type="common">Giant wood spider</name>
    <name type="synonym">Nephila maculata</name>
    <dbReference type="NCBI Taxonomy" id="299642"/>
    <lineage>
        <taxon>Eukaryota</taxon>
        <taxon>Metazoa</taxon>
        <taxon>Ecdysozoa</taxon>
        <taxon>Arthropoda</taxon>
        <taxon>Chelicerata</taxon>
        <taxon>Arachnida</taxon>
        <taxon>Araneae</taxon>
        <taxon>Araneomorphae</taxon>
        <taxon>Entelegynae</taxon>
        <taxon>Araneoidea</taxon>
        <taxon>Nephilidae</taxon>
        <taxon>Nephila</taxon>
    </lineage>
</organism>
<dbReference type="Proteomes" id="UP000887013">
    <property type="component" value="Unassembled WGS sequence"/>
</dbReference>